<name>A0ABV3D503_STREX</name>
<dbReference type="InterPro" id="IPR035906">
    <property type="entry name" value="MetI-like_sf"/>
</dbReference>
<dbReference type="Pfam" id="PF00528">
    <property type="entry name" value="BPD_transp_1"/>
    <property type="match status" value="1"/>
</dbReference>
<feature type="region of interest" description="Disordered" evidence="9">
    <location>
        <begin position="1"/>
        <end position="33"/>
    </location>
</feature>
<organism evidence="11 12">
    <name type="scientific">Streptomyces exfoliatus</name>
    <name type="common">Streptomyces hydrogenans</name>
    <dbReference type="NCBI Taxonomy" id="1905"/>
    <lineage>
        <taxon>Bacteria</taxon>
        <taxon>Bacillati</taxon>
        <taxon>Actinomycetota</taxon>
        <taxon>Actinomycetes</taxon>
        <taxon>Kitasatosporales</taxon>
        <taxon>Streptomycetaceae</taxon>
        <taxon>Streptomyces</taxon>
    </lineage>
</organism>
<keyword evidence="3 8" id="KW-0813">Transport</keyword>
<evidence type="ECO:0000256" key="3">
    <source>
        <dbReference type="ARBA" id="ARBA00022448"/>
    </source>
</evidence>
<feature type="transmembrane region" description="Helical" evidence="8">
    <location>
        <begin position="146"/>
        <end position="169"/>
    </location>
</feature>
<feature type="transmembrane region" description="Helical" evidence="8">
    <location>
        <begin position="189"/>
        <end position="216"/>
    </location>
</feature>
<evidence type="ECO:0000256" key="5">
    <source>
        <dbReference type="ARBA" id="ARBA00022692"/>
    </source>
</evidence>
<keyword evidence="6 8" id="KW-1133">Transmembrane helix</keyword>
<feature type="transmembrane region" description="Helical" evidence="8">
    <location>
        <begin position="51"/>
        <end position="79"/>
    </location>
</feature>
<dbReference type="PROSITE" id="PS50928">
    <property type="entry name" value="ABC_TM1"/>
    <property type="match status" value="1"/>
</dbReference>
<evidence type="ECO:0000313" key="12">
    <source>
        <dbReference type="Proteomes" id="UP001551210"/>
    </source>
</evidence>
<keyword evidence="5 8" id="KW-0812">Transmembrane</keyword>
<comment type="caution">
    <text evidence="11">The sequence shown here is derived from an EMBL/GenBank/DDBJ whole genome shotgun (WGS) entry which is preliminary data.</text>
</comment>
<feature type="domain" description="ABC transmembrane type-1" evidence="10">
    <location>
        <begin position="110"/>
        <end position="310"/>
    </location>
</feature>
<evidence type="ECO:0000313" key="11">
    <source>
        <dbReference type="EMBL" id="MEU7297549.1"/>
    </source>
</evidence>
<protein>
    <submittedName>
        <fullName evidence="11">ABC transporter permease</fullName>
    </submittedName>
</protein>
<evidence type="ECO:0000256" key="7">
    <source>
        <dbReference type="ARBA" id="ARBA00023136"/>
    </source>
</evidence>
<keyword evidence="7 8" id="KW-0472">Membrane</keyword>
<dbReference type="PANTHER" id="PTHR42929:SF1">
    <property type="entry name" value="INNER MEMBRANE ABC TRANSPORTER PERMEASE PROTEIN YDCU-RELATED"/>
    <property type="match status" value="1"/>
</dbReference>
<dbReference type="EMBL" id="JBEZAM010000071">
    <property type="protein sequence ID" value="MEU7297549.1"/>
    <property type="molecule type" value="Genomic_DNA"/>
</dbReference>
<feature type="transmembrane region" description="Helical" evidence="8">
    <location>
        <begin position="109"/>
        <end position="134"/>
    </location>
</feature>
<evidence type="ECO:0000256" key="2">
    <source>
        <dbReference type="ARBA" id="ARBA00007069"/>
    </source>
</evidence>
<dbReference type="Proteomes" id="UP001551210">
    <property type="component" value="Unassembled WGS sequence"/>
</dbReference>
<dbReference type="InterPro" id="IPR000515">
    <property type="entry name" value="MetI-like"/>
</dbReference>
<proteinExistence type="inferred from homology"/>
<dbReference type="RefSeq" id="WP_359215213.1">
    <property type="nucleotide sequence ID" value="NZ_JBEZAM010000071.1"/>
</dbReference>
<feature type="compositionally biased region" description="Pro residues" evidence="9">
    <location>
        <begin position="9"/>
        <end position="18"/>
    </location>
</feature>
<feature type="transmembrane region" description="Helical" evidence="8">
    <location>
        <begin position="237"/>
        <end position="257"/>
    </location>
</feature>
<evidence type="ECO:0000256" key="4">
    <source>
        <dbReference type="ARBA" id="ARBA00022475"/>
    </source>
</evidence>
<evidence type="ECO:0000256" key="9">
    <source>
        <dbReference type="SAM" id="MobiDB-lite"/>
    </source>
</evidence>
<evidence type="ECO:0000256" key="8">
    <source>
        <dbReference type="RuleBase" id="RU363032"/>
    </source>
</evidence>
<comment type="subcellular location">
    <subcellularLocation>
        <location evidence="1 8">Cell membrane</location>
        <topology evidence="1 8">Multi-pass membrane protein</topology>
    </subcellularLocation>
</comment>
<dbReference type="Gene3D" id="1.10.3720.10">
    <property type="entry name" value="MetI-like"/>
    <property type="match status" value="1"/>
</dbReference>
<reference evidence="11 12" key="1">
    <citation type="submission" date="2024-06" db="EMBL/GenBank/DDBJ databases">
        <title>The Natural Products Discovery Center: Release of the First 8490 Sequenced Strains for Exploring Actinobacteria Biosynthetic Diversity.</title>
        <authorList>
            <person name="Kalkreuter E."/>
            <person name="Kautsar S.A."/>
            <person name="Yang D."/>
            <person name="Bader C.D."/>
            <person name="Teijaro C.N."/>
            <person name="Fluegel L."/>
            <person name="Davis C.M."/>
            <person name="Simpson J.R."/>
            <person name="Lauterbach L."/>
            <person name="Steele A.D."/>
            <person name="Gui C."/>
            <person name="Meng S."/>
            <person name="Li G."/>
            <person name="Viehrig K."/>
            <person name="Ye F."/>
            <person name="Su P."/>
            <person name="Kiefer A.F."/>
            <person name="Nichols A."/>
            <person name="Cepeda A.J."/>
            <person name="Yan W."/>
            <person name="Fan B."/>
            <person name="Jiang Y."/>
            <person name="Adhikari A."/>
            <person name="Zheng C.-J."/>
            <person name="Schuster L."/>
            <person name="Cowan T.M."/>
            <person name="Smanski M.J."/>
            <person name="Chevrette M.G."/>
            <person name="De Carvalho L.P.S."/>
            <person name="Shen B."/>
        </authorList>
    </citation>
    <scope>NUCLEOTIDE SEQUENCE [LARGE SCALE GENOMIC DNA]</scope>
    <source>
        <strain evidence="11 12">NPDC045705</strain>
    </source>
</reference>
<keyword evidence="4" id="KW-1003">Cell membrane</keyword>
<dbReference type="PANTHER" id="PTHR42929">
    <property type="entry name" value="INNER MEMBRANE ABC TRANSPORTER PERMEASE PROTEIN YDCU-RELATED-RELATED"/>
    <property type="match status" value="1"/>
</dbReference>
<sequence>MTTLAPGRAPQPPEPPGPSGRSARSAKSPAGAAGSVRRLAGALQRRPRLRLAALLTAPLLWLVLAYLGSLAALFLSAFWTTDSFTSEVVRIWTSRNFEELVTSPVYRTVALRTVAVALAVTALCVVLAFPLAFYTARVAHPRRRPLLVVALLTPLWAGYLVKVYAWRLILSEGGPLDWALGPFGLSGPGYGLTATVLVLTYLWLPYMVLPIHTALVQLPESLLHASADLGARTVRTFVSVVLPLVWPAVAAGSVFTFSLSLGDYITVQIVGGKTQLIGNLVYSNVTLNLPLAAALGTVPVAVIVVYLLAVRRSGALRSL</sequence>
<evidence type="ECO:0000259" key="10">
    <source>
        <dbReference type="PROSITE" id="PS50928"/>
    </source>
</evidence>
<dbReference type="CDD" id="cd06261">
    <property type="entry name" value="TM_PBP2"/>
    <property type="match status" value="1"/>
</dbReference>
<gene>
    <name evidence="11" type="ORF">AB0A76_30860</name>
</gene>
<comment type="similarity">
    <text evidence="2">Belongs to the binding-protein-dependent transport system permease family. CysTW subfamily.</text>
</comment>
<accession>A0ABV3D503</accession>
<evidence type="ECO:0000256" key="1">
    <source>
        <dbReference type="ARBA" id="ARBA00004651"/>
    </source>
</evidence>
<dbReference type="SUPFAM" id="SSF161098">
    <property type="entry name" value="MetI-like"/>
    <property type="match status" value="1"/>
</dbReference>
<feature type="transmembrane region" description="Helical" evidence="8">
    <location>
        <begin position="289"/>
        <end position="309"/>
    </location>
</feature>
<keyword evidence="12" id="KW-1185">Reference proteome</keyword>
<evidence type="ECO:0000256" key="6">
    <source>
        <dbReference type="ARBA" id="ARBA00022989"/>
    </source>
</evidence>